<protein>
    <submittedName>
        <fullName evidence="1">Uncharacterized protein</fullName>
    </submittedName>
</protein>
<evidence type="ECO:0000313" key="2">
    <source>
        <dbReference type="Proteomes" id="UP000015530"/>
    </source>
</evidence>
<organism evidence="1 2">
    <name type="scientific">Colletotrichum gloeosporioides (strain Cg-14)</name>
    <name type="common">Anthracnose fungus</name>
    <name type="synonym">Glomerella cingulata</name>
    <dbReference type="NCBI Taxonomy" id="1237896"/>
    <lineage>
        <taxon>Eukaryota</taxon>
        <taxon>Fungi</taxon>
        <taxon>Dikarya</taxon>
        <taxon>Ascomycota</taxon>
        <taxon>Pezizomycotina</taxon>
        <taxon>Sordariomycetes</taxon>
        <taxon>Hypocreomycetidae</taxon>
        <taxon>Glomerellales</taxon>
        <taxon>Glomerellaceae</taxon>
        <taxon>Colletotrichum</taxon>
        <taxon>Colletotrichum gloeosporioides species complex</taxon>
    </lineage>
</organism>
<name>T0K0L4_COLGC</name>
<dbReference type="AlphaFoldDB" id="T0K0L4"/>
<gene>
    <name evidence="1" type="ORF">CGLO_14643</name>
</gene>
<dbReference type="EMBL" id="AMYD01003442">
    <property type="protein sequence ID" value="EQB46313.1"/>
    <property type="molecule type" value="Genomic_DNA"/>
</dbReference>
<evidence type="ECO:0000313" key="1">
    <source>
        <dbReference type="EMBL" id="EQB46313.1"/>
    </source>
</evidence>
<accession>T0K0L4</accession>
<comment type="caution">
    <text evidence="1">The sequence shown here is derived from an EMBL/GenBank/DDBJ whole genome shotgun (WGS) entry which is preliminary data.</text>
</comment>
<dbReference type="Proteomes" id="UP000015530">
    <property type="component" value="Unassembled WGS sequence"/>
</dbReference>
<reference evidence="2" key="1">
    <citation type="journal article" date="2013" name="Mol. Plant Microbe Interact.">
        <title>Global aspects of pacC regulation of pathogenicity genes in Colletotrichum gloeosporioides as revealed by transcriptome analysis.</title>
        <authorList>
            <person name="Alkan N."/>
            <person name="Meng X."/>
            <person name="Friedlander G."/>
            <person name="Reuveni E."/>
            <person name="Sukno S."/>
            <person name="Sherman A."/>
            <person name="Thon M."/>
            <person name="Fluhr R."/>
            <person name="Prusky D."/>
        </authorList>
    </citation>
    <scope>NUCLEOTIDE SEQUENCE [LARGE SCALE GENOMIC DNA]</scope>
    <source>
        <strain evidence="2">Cg-14</strain>
    </source>
</reference>
<dbReference type="HOGENOM" id="CLU_3417246_0_0_1"/>
<sequence length="26" mass="2822">MAAAGQAAIRIESLQRLIILQVKDGR</sequence>
<proteinExistence type="predicted"/>